<name>A0A382ALQ0_9ZZZZ</name>
<evidence type="ECO:0000259" key="1">
    <source>
        <dbReference type="Pfam" id="PF19313"/>
    </source>
</evidence>
<feature type="domain" description="DUF5916" evidence="1">
    <location>
        <begin position="232"/>
        <end position="341"/>
    </location>
</feature>
<dbReference type="EMBL" id="UINC01025749">
    <property type="protein sequence ID" value="SVB01917.1"/>
    <property type="molecule type" value="Genomic_DNA"/>
</dbReference>
<dbReference type="Pfam" id="PF19313">
    <property type="entry name" value="DUF5916"/>
    <property type="match status" value="2"/>
</dbReference>
<proteinExistence type="predicted"/>
<gene>
    <name evidence="2" type="ORF">METZ01_LOCUS154771</name>
</gene>
<dbReference type="SUPFAM" id="SSF49344">
    <property type="entry name" value="CBD9-like"/>
    <property type="match status" value="1"/>
</dbReference>
<organism evidence="2">
    <name type="scientific">marine metagenome</name>
    <dbReference type="NCBI Taxonomy" id="408172"/>
    <lineage>
        <taxon>unclassified sequences</taxon>
        <taxon>metagenomes</taxon>
        <taxon>ecological metagenomes</taxon>
    </lineage>
</organism>
<evidence type="ECO:0000313" key="2">
    <source>
        <dbReference type="EMBL" id="SVB01917.1"/>
    </source>
</evidence>
<sequence length="745" mass="85942">MTKKIREKSFHACINSSLRLLTLLPFIFLASNPADAEIVIDGELKETEWQQAETFEDFVVTRPFSLEAPTYKTKVMIYSDLKGVYVGFVNQQPVETRDRRKHNRDMLRQDYDRNVVVIDFDNKGNSAYMLGVSLSESLLDFTITNESDIDGDWDGEWYAKTSESEENWYSEFFIPWTMVSMNQQEGPNRKIGIATSRLIQHEAKYVAFPKASPLRKKFLSLLHTIEVVQSNPTRLDFYPYFVAKDDFEDDDVSYQAGSEIFFANGKGGELSVTLNPDFGQVESDNIVINYSARETFYSDKRPFFTQSQSLFDISNDWYPGFELYSIIHTRRIGARPDYDCSKYGTELGGSNEEELACQMNQKSNNDIDAAVKYTQMGEKTDFGFFSAFEHDEDFSKGKDFFAFRTSHRAGVHKIGHMFTQVKRNAIDRDATVNAIDYQFAPNEIIKFDSLLIYSDSNEEQSGFGTRNAVIFEHNKTWRSGAEFYYYDDKLNINDMGYLYRNNAFSGGANVNYTKTDFDEDSPVLSRNINIDYWDENNADNVNLDESLSIFFMQRFKDTSSIHLNIFAHGNGKEDDVTRGNLSAPFIKKSNGVTADFSYNSRIFGKWQADLGTHVENKDYFAFTERTTNVSTGIRYFPIDNLRFYLKLSHKKTNDWFIWRSDNHYATYQSKNTTIKLNMRWYPDDRQELQVKLEAVAFRNQDGKGWTADSAGNLSSLGTAETSINTGRLSFQIRYKYEIAPLSNIY</sequence>
<reference evidence="2" key="1">
    <citation type="submission" date="2018-05" db="EMBL/GenBank/DDBJ databases">
        <authorList>
            <person name="Lanie J.A."/>
            <person name="Ng W.-L."/>
            <person name="Kazmierczak K.M."/>
            <person name="Andrzejewski T.M."/>
            <person name="Davidsen T.M."/>
            <person name="Wayne K.J."/>
            <person name="Tettelin H."/>
            <person name="Glass J.I."/>
            <person name="Rusch D."/>
            <person name="Podicherti R."/>
            <person name="Tsui H.-C.T."/>
            <person name="Winkler M.E."/>
        </authorList>
    </citation>
    <scope>NUCLEOTIDE SEQUENCE</scope>
</reference>
<dbReference type="InterPro" id="IPR045670">
    <property type="entry name" value="DUF5916"/>
</dbReference>
<accession>A0A382ALQ0</accession>
<protein>
    <recommendedName>
        <fullName evidence="1">DUF5916 domain-containing protein</fullName>
    </recommendedName>
</protein>
<feature type="domain" description="DUF5916" evidence="1">
    <location>
        <begin position="418"/>
        <end position="744"/>
    </location>
</feature>
<dbReference type="Gene3D" id="2.60.40.1190">
    <property type="match status" value="1"/>
</dbReference>
<feature type="non-terminal residue" evidence="2">
    <location>
        <position position="745"/>
    </location>
</feature>
<dbReference type="AlphaFoldDB" id="A0A382ALQ0"/>